<comment type="similarity">
    <text evidence="2">Belongs to the ROK (NagC/XylR) family.</text>
</comment>
<dbReference type="GO" id="GO:0005524">
    <property type="term" value="F:ATP binding"/>
    <property type="evidence" value="ECO:0007669"/>
    <property type="project" value="UniProtKB-KW"/>
</dbReference>
<dbReference type="PANTHER" id="PTHR42742:SF3">
    <property type="entry name" value="FRUCTOKINASE"/>
    <property type="match status" value="1"/>
</dbReference>
<dbReference type="Proteomes" id="UP000182818">
    <property type="component" value="Unassembled WGS sequence"/>
</dbReference>
<keyword evidence="3" id="KW-0808">Transferase</keyword>
<dbReference type="FunFam" id="3.30.420.40:FF:000153">
    <property type="entry name" value="Putative fructokinase"/>
    <property type="match status" value="1"/>
</dbReference>
<comment type="cofactor">
    <cofactor evidence="1">
        <name>Mg(2+)</name>
        <dbReference type="ChEBI" id="CHEBI:18420"/>
    </cofactor>
</comment>
<dbReference type="EMBL" id="JQBY01000001">
    <property type="protein sequence ID" value="KRN83564.1"/>
    <property type="molecule type" value="Genomic_DNA"/>
</dbReference>
<accession>A0A0R2K8M0</accession>
<evidence type="ECO:0000313" key="14">
    <source>
        <dbReference type="EMBL" id="SER04407.1"/>
    </source>
</evidence>
<keyword evidence="5" id="KW-0547">Nucleotide-binding</keyword>
<evidence type="ECO:0000256" key="1">
    <source>
        <dbReference type="ARBA" id="ARBA00001946"/>
    </source>
</evidence>
<evidence type="ECO:0000313" key="15">
    <source>
        <dbReference type="Proteomes" id="UP000051749"/>
    </source>
</evidence>
<comment type="catalytic activity">
    <reaction evidence="12">
        <text>D-fructose + ATP = D-fructose 6-phosphate + ADP + H(+)</text>
        <dbReference type="Rhea" id="RHEA:16125"/>
        <dbReference type="ChEBI" id="CHEBI:15378"/>
        <dbReference type="ChEBI" id="CHEBI:30616"/>
        <dbReference type="ChEBI" id="CHEBI:37721"/>
        <dbReference type="ChEBI" id="CHEBI:61527"/>
        <dbReference type="ChEBI" id="CHEBI:456216"/>
        <dbReference type="EC" id="2.7.1.4"/>
    </reaction>
</comment>
<protein>
    <recommendedName>
        <fullName evidence="11">fructokinase</fullName>
        <ecNumber evidence="11">2.7.1.4</ecNumber>
    </recommendedName>
</protein>
<dbReference type="Proteomes" id="UP000051749">
    <property type="component" value="Unassembled WGS sequence"/>
</dbReference>
<dbReference type="InterPro" id="IPR051804">
    <property type="entry name" value="Carb_Metab_Reg_Kinase/Isom"/>
</dbReference>
<dbReference type="GO" id="GO:0008865">
    <property type="term" value="F:fructokinase activity"/>
    <property type="evidence" value="ECO:0007669"/>
    <property type="project" value="UniProtKB-EC"/>
</dbReference>
<dbReference type="Gene3D" id="3.30.420.40">
    <property type="match status" value="2"/>
</dbReference>
<comment type="caution">
    <text evidence="13">The sequence shown here is derived from an EMBL/GenBank/DDBJ whole genome shotgun (WGS) entry which is preliminary data.</text>
</comment>
<dbReference type="PANTHER" id="PTHR42742">
    <property type="entry name" value="TRANSCRIPTIONAL REPRESSOR MPRA"/>
    <property type="match status" value="1"/>
</dbReference>
<sequence length="284" mass="31437">MYYGGIEAGGTKFVCAVSDENQKIIARIKFPTNSPQETIKNIKQFFEKYQLEKLAVGAFGPIGINKKNPDYGYVKETPKAGWQHFNFLGELKKFIHVPIVWTTDVNIASYGEYRKGAAINKSSAVYLTVGTGIGGGLIYKDDVYQNWNHPEMGHIKVAPMKGDNFTGDCPYHKNCLEGMAAGPALEARACKKAFDLNKDDPIWRLEAFYLAQAAMTYTLLYAPEIVIFGGGVSNQQQLFPLIRKSFAKQLNQYVNTPPLDEYLVHAQLGDDAGITGALLLAHGK</sequence>
<gene>
    <name evidence="13" type="ORF">IV87_GL000033</name>
    <name evidence="14" type="ORF">SAMN04487973_101134</name>
</gene>
<evidence type="ECO:0000313" key="16">
    <source>
        <dbReference type="Proteomes" id="UP000182818"/>
    </source>
</evidence>
<dbReference type="STRING" id="319653.SAMN04487973_101134"/>
<evidence type="ECO:0000256" key="2">
    <source>
        <dbReference type="ARBA" id="ARBA00006479"/>
    </source>
</evidence>
<keyword evidence="10" id="KW-0119">Carbohydrate metabolism</keyword>
<evidence type="ECO:0000256" key="11">
    <source>
        <dbReference type="ARBA" id="ARBA00038887"/>
    </source>
</evidence>
<dbReference type="AlphaFoldDB" id="A0A0R2K8M0"/>
<evidence type="ECO:0000256" key="7">
    <source>
        <dbReference type="ARBA" id="ARBA00022833"/>
    </source>
</evidence>
<keyword evidence="7" id="KW-0862">Zinc</keyword>
<evidence type="ECO:0000256" key="5">
    <source>
        <dbReference type="ARBA" id="ARBA00022741"/>
    </source>
</evidence>
<reference evidence="14 16" key="2">
    <citation type="submission" date="2016-10" db="EMBL/GenBank/DDBJ databases">
        <authorList>
            <person name="Varghese N."/>
            <person name="Submissions S."/>
        </authorList>
    </citation>
    <scope>NUCLEOTIDE SEQUENCE [LARGE SCALE GENOMIC DNA]</scope>
    <source>
        <strain evidence="14 16">CGMCC 1.3889</strain>
    </source>
</reference>
<dbReference type="InterPro" id="IPR000600">
    <property type="entry name" value="ROK"/>
</dbReference>
<dbReference type="EC" id="2.7.1.4" evidence="11"/>
<name>A0A0R2K8M0_9LACO</name>
<evidence type="ECO:0000256" key="9">
    <source>
        <dbReference type="ARBA" id="ARBA00022842"/>
    </source>
</evidence>
<keyword evidence="8" id="KW-0067">ATP-binding</keyword>
<keyword evidence="9" id="KW-0460">Magnesium</keyword>
<evidence type="ECO:0000256" key="8">
    <source>
        <dbReference type="ARBA" id="ARBA00022840"/>
    </source>
</evidence>
<evidence type="ECO:0000256" key="12">
    <source>
        <dbReference type="ARBA" id="ARBA00048451"/>
    </source>
</evidence>
<dbReference type="InterPro" id="IPR043129">
    <property type="entry name" value="ATPase_NBD"/>
</dbReference>
<dbReference type="SUPFAM" id="SSF53067">
    <property type="entry name" value="Actin-like ATPase domain"/>
    <property type="match status" value="1"/>
</dbReference>
<evidence type="ECO:0000256" key="3">
    <source>
        <dbReference type="ARBA" id="ARBA00022679"/>
    </source>
</evidence>
<evidence type="ECO:0000313" key="13">
    <source>
        <dbReference type="EMBL" id="KRN83564.1"/>
    </source>
</evidence>
<keyword evidence="4" id="KW-0479">Metal-binding</keyword>
<proteinExistence type="inferred from homology"/>
<reference evidence="13 15" key="1">
    <citation type="journal article" date="2015" name="Genome Announc.">
        <title>Expanding the biotechnology potential of lactobacilli through comparative genomics of 213 strains and associated genera.</title>
        <authorList>
            <person name="Sun Z."/>
            <person name="Harris H.M."/>
            <person name="McCann A."/>
            <person name="Guo C."/>
            <person name="Argimon S."/>
            <person name="Zhang W."/>
            <person name="Yang X."/>
            <person name="Jeffery I.B."/>
            <person name="Cooney J.C."/>
            <person name="Kagawa T.F."/>
            <person name="Liu W."/>
            <person name="Song Y."/>
            <person name="Salvetti E."/>
            <person name="Wrobel A."/>
            <person name="Rasinkangas P."/>
            <person name="Parkhill J."/>
            <person name="Rea M.C."/>
            <person name="O'Sullivan O."/>
            <person name="Ritari J."/>
            <person name="Douillard F.P."/>
            <person name="Paul Ross R."/>
            <person name="Yang R."/>
            <person name="Briner A.E."/>
            <person name="Felis G.E."/>
            <person name="de Vos W.M."/>
            <person name="Barrangou R."/>
            <person name="Klaenhammer T.R."/>
            <person name="Caufield P.W."/>
            <person name="Cui Y."/>
            <person name="Zhang H."/>
            <person name="O'Toole P.W."/>
        </authorList>
    </citation>
    <scope>NUCLEOTIDE SEQUENCE [LARGE SCALE GENOMIC DNA]</scope>
    <source>
        <strain evidence="13 15">DSM 22301</strain>
    </source>
</reference>
<evidence type="ECO:0000256" key="6">
    <source>
        <dbReference type="ARBA" id="ARBA00022777"/>
    </source>
</evidence>
<keyword evidence="6 13" id="KW-0418">Kinase</keyword>
<dbReference type="CDD" id="cd24067">
    <property type="entry name" value="ASKHA_NBD_ROK_BsFRK-like"/>
    <property type="match status" value="1"/>
</dbReference>
<dbReference type="PATRIC" id="fig|319653.3.peg.33"/>
<dbReference type="GO" id="GO:0046872">
    <property type="term" value="F:metal ion binding"/>
    <property type="evidence" value="ECO:0007669"/>
    <property type="project" value="UniProtKB-KW"/>
</dbReference>
<dbReference type="EMBL" id="FOGK01000001">
    <property type="protein sequence ID" value="SER04407.1"/>
    <property type="molecule type" value="Genomic_DNA"/>
</dbReference>
<organism evidence="13 15">
    <name type="scientific">Pediococcus ethanolidurans</name>
    <dbReference type="NCBI Taxonomy" id="319653"/>
    <lineage>
        <taxon>Bacteria</taxon>
        <taxon>Bacillati</taxon>
        <taxon>Bacillota</taxon>
        <taxon>Bacilli</taxon>
        <taxon>Lactobacillales</taxon>
        <taxon>Lactobacillaceae</taxon>
        <taxon>Pediococcus</taxon>
    </lineage>
</organism>
<evidence type="ECO:0000256" key="10">
    <source>
        <dbReference type="ARBA" id="ARBA00023277"/>
    </source>
</evidence>
<evidence type="ECO:0000256" key="4">
    <source>
        <dbReference type="ARBA" id="ARBA00022723"/>
    </source>
</evidence>
<dbReference type="Pfam" id="PF00480">
    <property type="entry name" value="ROK"/>
    <property type="match status" value="1"/>
</dbReference>
<keyword evidence="16" id="KW-1185">Reference proteome</keyword>